<name>U4R4S4_9FIRM</name>
<evidence type="ECO:0000256" key="12">
    <source>
        <dbReference type="ARBA" id="ARBA00023239"/>
    </source>
</evidence>
<evidence type="ECO:0000313" key="17">
    <source>
        <dbReference type="Proteomes" id="UP000016860"/>
    </source>
</evidence>
<evidence type="ECO:0000256" key="9">
    <source>
        <dbReference type="ARBA" id="ARBA00023004"/>
    </source>
</evidence>
<dbReference type="Proteomes" id="UP000016860">
    <property type="component" value="Unassembled WGS sequence"/>
</dbReference>
<dbReference type="Pfam" id="PF04055">
    <property type="entry name" value="Radical_SAM"/>
    <property type="match status" value="1"/>
</dbReference>
<comment type="similarity">
    <text evidence="4">Belongs to the radical SAM superfamily. NifB family.</text>
</comment>
<evidence type="ECO:0000256" key="7">
    <source>
        <dbReference type="ARBA" id="ARBA00022691"/>
    </source>
</evidence>
<dbReference type="EMBL" id="ATAY01000019">
    <property type="protein sequence ID" value="EPR13520.1"/>
    <property type="molecule type" value="Genomic_DNA"/>
</dbReference>
<dbReference type="InterPro" id="IPR000385">
    <property type="entry name" value="MoaA_NifB_PqqE_Fe-S-bd_CS"/>
</dbReference>
<dbReference type="GO" id="GO:0016829">
    <property type="term" value="F:lyase activity"/>
    <property type="evidence" value="ECO:0007669"/>
    <property type="project" value="UniProtKB-KW"/>
</dbReference>
<evidence type="ECO:0000256" key="13">
    <source>
        <dbReference type="ARBA" id="ARBA00030926"/>
    </source>
</evidence>
<evidence type="ECO:0000256" key="10">
    <source>
        <dbReference type="ARBA" id="ARBA00023014"/>
    </source>
</evidence>
<dbReference type="PATRIC" id="fig|1330534.3.peg.700"/>
<dbReference type="RefSeq" id="WP_020814317.1">
    <property type="nucleotide sequence ID" value="NZ_ATAY01000019.1"/>
</dbReference>
<dbReference type="PANTHER" id="PTHR43787:SF13">
    <property type="entry name" value="FEMO COFACTOR BIOSYNTHESIS PROTEIN NIFB"/>
    <property type="match status" value="1"/>
</dbReference>
<dbReference type="SFLD" id="SFLDS00029">
    <property type="entry name" value="Radical_SAM"/>
    <property type="match status" value="1"/>
</dbReference>
<evidence type="ECO:0000256" key="1">
    <source>
        <dbReference type="ARBA" id="ARBA00001966"/>
    </source>
</evidence>
<dbReference type="PROSITE" id="PS51918">
    <property type="entry name" value="RADICAL_SAM"/>
    <property type="match status" value="1"/>
</dbReference>
<dbReference type="InterPro" id="IPR007197">
    <property type="entry name" value="rSAM"/>
</dbReference>
<sequence>MTDCCKVETEEVQTHQKLNHLLGKHPCFSARAHFKYGRIHLPVSPTCNIQCKFCKRCINKIENRPGVTAKVLTPKEAVKIVAKALELCPEISVVGIAGPGETLATDNALETFEMLGTEYPDLIKCLSTNGLMLDKYSERIINAGIKTVSVTVNAVEPDILQNICTGIFWNGSYLKDYEGAEKLIQEQLKGIEKLSNEGIAVKVNTVLIPDLNYGHMEEIARVVSKAGASIINIIPLIPQHEMKSFRPPDCNELNNAREWAGKYLNVFRHCRQCRADACGIPGKGKELGNLLYDFPMETFSHG</sequence>
<comment type="cofactor">
    <cofactor evidence="1">
        <name>[4Fe-4S] cluster</name>
        <dbReference type="ChEBI" id="CHEBI:49883"/>
    </cofactor>
</comment>
<dbReference type="SFLD" id="SFLDG01067">
    <property type="entry name" value="SPASM/twitch_domain_containing"/>
    <property type="match status" value="1"/>
</dbReference>
<dbReference type="GO" id="GO:0032324">
    <property type="term" value="P:molybdopterin cofactor biosynthetic process"/>
    <property type="evidence" value="ECO:0007669"/>
    <property type="project" value="UniProtKB-ARBA"/>
</dbReference>
<dbReference type="CDD" id="cd01335">
    <property type="entry name" value="Radical_SAM"/>
    <property type="match status" value="1"/>
</dbReference>
<evidence type="ECO:0000256" key="11">
    <source>
        <dbReference type="ARBA" id="ARBA00023231"/>
    </source>
</evidence>
<evidence type="ECO:0000256" key="5">
    <source>
        <dbReference type="ARBA" id="ARBA00021702"/>
    </source>
</evidence>
<evidence type="ECO:0000313" key="16">
    <source>
        <dbReference type="EMBL" id="EPR13520.1"/>
    </source>
</evidence>
<evidence type="ECO:0000256" key="2">
    <source>
        <dbReference type="ARBA" id="ARBA00003522"/>
    </source>
</evidence>
<dbReference type="SMART" id="SM00729">
    <property type="entry name" value="Elp3"/>
    <property type="match status" value="1"/>
</dbReference>
<dbReference type="InterPro" id="IPR006638">
    <property type="entry name" value="Elp3/MiaA/NifB-like_rSAM"/>
</dbReference>
<evidence type="ECO:0000256" key="4">
    <source>
        <dbReference type="ARBA" id="ARBA00006804"/>
    </source>
</evidence>
<dbReference type="InterPro" id="IPR013785">
    <property type="entry name" value="Aldolase_TIM"/>
</dbReference>
<gene>
    <name evidence="16" type="ORF">L323_03510</name>
</gene>
<keyword evidence="7" id="KW-0949">S-adenosyl-L-methionine</keyword>
<protein>
    <recommendedName>
        <fullName evidence="5">FeMo cofactor biosynthesis protein NifB</fullName>
    </recommendedName>
    <alternativeName>
        <fullName evidence="14">Nitrogenase cofactor maturase NifB</fullName>
    </alternativeName>
    <alternativeName>
        <fullName evidence="13">Radical SAM assemblase NifB</fullName>
    </alternativeName>
</protein>
<keyword evidence="6" id="KW-0004">4Fe-4S</keyword>
<evidence type="ECO:0000256" key="6">
    <source>
        <dbReference type="ARBA" id="ARBA00022485"/>
    </source>
</evidence>
<proteinExistence type="inferred from homology"/>
<dbReference type="GO" id="GO:0046872">
    <property type="term" value="F:metal ion binding"/>
    <property type="evidence" value="ECO:0007669"/>
    <property type="project" value="UniProtKB-KW"/>
</dbReference>
<keyword evidence="8" id="KW-0479">Metal-binding</keyword>
<feature type="domain" description="Radical SAM core" evidence="15">
    <location>
        <begin position="33"/>
        <end position="274"/>
    </location>
</feature>
<organism evidence="16 17">
    <name type="scientific">Ruminiclostridium papyrosolvens C7</name>
    <dbReference type="NCBI Taxonomy" id="1330534"/>
    <lineage>
        <taxon>Bacteria</taxon>
        <taxon>Bacillati</taxon>
        <taxon>Bacillota</taxon>
        <taxon>Clostridia</taxon>
        <taxon>Eubacteriales</taxon>
        <taxon>Oscillospiraceae</taxon>
        <taxon>Ruminiclostridium</taxon>
    </lineage>
</organism>
<dbReference type="OrthoDB" id="9764725at2"/>
<dbReference type="GO" id="GO:0051539">
    <property type="term" value="F:4 iron, 4 sulfur cluster binding"/>
    <property type="evidence" value="ECO:0007669"/>
    <property type="project" value="UniProtKB-KW"/>
</dbReference>
<dbReference type="UniPathway" id="UPA00782"/>
<comment type="caution">
    <text evidence="16">The sequence shown here is derived from an EMBL/GenBank/DDBJ whole genome shotgun (WGS) entry which is preliminary data.</text>
</comment>
<dbReference type="STRING" id="1330534.L323_03510"/>
<dbReference type="PROSITE" id="PS01305">
    <property type="entry name" value="MOAA_NIFB_PQQE"/>
    <property type="match status" value="1"/>
</dbReference>
<evidence type="ECO:0000256" key="8">
    <source>
        <dbReference type="ARBA" id="ARBA00022723"/>
    </source>
</evidence>
<evidence type="ECO:0000256" key="14">
    <source>
        <dbReference type="ARBA" id="ARBA00032102"/>
    </source>
</evidence>
<keyword evidence="9" id="KW-0408">Iron</keyword>
<comment type="pathway">
    <text evidence="3">Cofactor biosynthesis; Fe-Mo cofactor biosynthesis.</text>
</comment>
<keyword evidence="11" id="KW-0535">Nitrogen fixation</keyword>
<evidence type="ECO:0000259" key="15">
    <source>
        <dbReference type="PROSITE" id="PS51918"/>
    </source>
</evidence>
<keyword evidence="12" id="KW-0456">Lyase</keyword>
<accession>U4R4S4</accession>
<dbReference type="SUPFAM" id="SSF102114">
    <property type="entry name" value="Radical SAM enzymes"/>
    <property type="match status" value="1"/>
</dbReference>
<dbReference type="Gene3D" id="3.20.20.70">
    <property type="entry name" value="Aldolase class I"/>
    <property type="match status" value="1"/>
</dbReference>
<comment type="function">
    <text evidence="2">Involved in the biosynthesis of the iron-molybdenum cofactor (FeMo-co or M-cluster) found in the dinitrogenase enzyme of the nitrogenase complex in nitrogen-fixing microorganisms. NifB catalyzes the crucial step of radical SAM-dependent carbide insertion that occurs concomitant with the insertion of a 9th sulfur and the rearrangement/coupling of two [4Fe-4S] clusters into a [8Fe-9S-C] cluster, the precursor to the M-cluster.</text>
</comment>
<dbReference type="InterPro" id="IPR058240">
    <property type="entry name" value="rSAM_sf"/>
</dbReference>
<reference evidence="16 17" key="1">
    <citation type="journal article" date="2013" name="Genome Announc.">
        <title>Draft Genome Sequence of the Cellulolytic Bacterium Clostridium papyrosolvens C7 (ATCC 700395).</title>
        <authorList>
            <person name="Zepeda V."/>
            <person name="Dassa B."/>
            <person name="Borovok I."/>
            <person name="Lamed R."/>
            <person name="Bayer E.A."/>
            <person name="Cate J.H."/>
        </authorList>
    </citation>
    <scope>NUCLEOTIDE SEQUENCE [LARGE SCALE GENOMIC DNA]</scope>
    <source>
        <strain evidence="16 17">C7</strain>
    </source>
</reference>
<keyword evidence="10" id="KW-0411">Iron-sulfur</keyword>
<dbReference type="AlphaFoldDB" id="U4R4S4"/>
<dbReference type="PANTHER" id="PTHR43787">
    <property type="entry name" value="FEMO COFACTOR BIOSYNTHESIS PROTEIN NIFB-RELATED"/>
    <property type="match status" value="1"/>
</dbReference>
<evidence type="ECO:0000256" key="3">
    <source>
        <dbReference type="ARBA" id="ARBA00005155"/>
    </source>
</evidence>